<keyword evidence="1" id="KW-0812">Transmembrane</keyword>
<dbReference type="InterPro" id="IPR023981">
    <property type="entry name" value="MftF"/>
</dbReference>
<keyword evidence="1" id="KW-0472">Membrane</keyword>
<dbReference type="Proteomes" id="UP001060414">
    <property type="component" value="Chromosome"/>
</dbReference>
<feature type="domain" description="Glycosyltransferase 2-like" evidence="2">
    <location>
        <begin position="83"/>
        <end position="244"/>
    </location>
</feature>
<dbReference type="PANTHER" id="PTHR43685">
    <property type="entry name" value="GLYCOSYLTRANSFERASE"/>
    <property type="match status" value="1"/>
</dbReference>
<evidence type="ECO:0000313" key="4">
    <source>
        <dbReference type="Proteomes" id="UP001060414"/>
    </source>
</evidence>
<protein>
    <submittedName>
        <fullName evidence="3">Mycofactocin biosynthesis glycosyltransferase MftF</fullName>
    </submittedName>
</protein>
<dbReference type="InterPro" id="IPR029044">
    <property type="entry name" value="Nucleotide-diphossugar_trans"/>
</dbReference>
<feature type="transmembrane region" description="Helical" evidence="1">
    <location>
        <begin position="394"/>
        <end position="420"/>
    </location>
</feature>
<reference evidence="3" key="1">
    <citation type="journal article" date="2022" name="Environ. Microbiol.">
        <title>Geoalkalibacter halelectricus SAP #1 sp. nov. possessing extracellular electron transfer and mineral#reducing capabilities from a haloalkaline environment.</title>
        <authorList>
            <person name="Yadav S."/>
            <person name="Singh R."/>
            <person name="Sundharam S.S."/>
            <person name="Chaudhary S."/>
            <person name="Krishnamurthi S."/>
            <person name="Patil S.A."/>
        </authorList>
    </citation>
    <scope>NUCLEOTIDE SEQUENCE</scope>
    <source>
        <strain evidence="3">SAP-1</strain>
    </source>
</reference>
<name>A0ABY5ZMH6_9BACT</name>
<dbReference type="InterPro" id="IPR001173">
    <property type="entry name" value="Glyco_trans_2-like"/>
</dbReference>
<feature type="transmembrane region" description="Helical" evidence="1">
    <location>
        <begin position="340"/>
        <end position="357"/>
    </location>
</feature>
<dbReference type="InterPro" id="IPR050834">
    <property type="entry name" value="Glycosyltransf_2"/>
</dbReference>
<evidence type="ECO:0000313" key="3">
    <source>
        <dbReference type="EMBL" id="UWZ78919.1"/>
    </source>
</evidence>
<dbReference type="Gene3D" id="3.90.550.10">
    <property type="entry name" value="Spore Coat Polysaccharide Biosynthesis Protein SpsA, Chain A"/>
    <property type="match status" value="1"/>
</dbReference>
<evidence type="ECO:0000256" key="1">
    <source>
        <dbReference type="SAM" id="Phobius"/>
    </source>
</evidence>
<dbReference type="Pfam" id="PF00535">
    <property type="entry name" value="Glycos_transf_2"/>
    <property type="match status" value="1"/>
</dbReference>
<evidence type="ECO:0000259" key="2">
    <source>
        <dbReference type="Pfam" id="PF00535"/>
    </source>
</evidence>
<proteinExistence type="predicted"/>
<sequence length="470" mass="52105">MTYRLLSSVRIEESPAGIFLVAERPYRVLRINQKLADLARRGREAGVAATTPGEHKIWETLVTQGLALREEPAEAPDFQPRVSVVIPVLDRAEDLRKCLESLRRLDYPQQLLEIIVVDDGSRDASPQVAEEFGARLLASGGRGTGPAAARNRGAAAAGGDILAFIDSDCTASPQWLGELLPSFADGEVAAVGGWVDGMNSRRGLDRYETVMSSLNLGGRERNGKEGNDTFYLPSCNLLVRRTAFAIVGGFREDLHVGEDVDLTWRLRDCAYRIVYLPKGKVCHNHRSSLMPFMRRRFDYGTSEGMLQTLHPQRRKKLLLPPGLCVALLLLMLGLTTLQAAVFGTCAAVLLIDAGVTHAKLNRRGLRQGFLAVFQARLRALASLAYYLGYHLLRYYLLPIILLGIVLPQAGLVLALLGLWVVGVDYRLRRPELSLPAFALFYLLEQISYGLGVFVGCWRQRNFSSYVFEFS</sequence>
<dbReference type="EMBL" id="CP092109">
    <property type="protein sequence ID" value="UWZ78919.1"/>
    <property type="molecule type" value="Genomic_DNA"/>
</dbReference>
<feature type="transmembrane region" description="Helical" evidence="1">
    <location>
        <begin position="432"/>
        <end position="454"/>
    </location>
</feature>
<keyword evidence="4" id="KW-1185">Reference proteome</keyword>
<gene>
    <name evidence="3" type="primary">mftF</name>
    <name evidence="3" type="ORF">L9S41_14695</name>
</gene>
<dbReference type="SUPFAM" id="SSF53448">
    <property type="entry name" value="Nucleotide-diphospho-sugar transferases"/>
    <property type="match status" value="1"/>
</dbReference>
<accession>A0ABY5ZMH6</accession>
<dbReference type="PANTHER" id="PTHR43685:SF2">
    <property type="entry name" value="GLYCOSYLTRANSFERASE 2-LIKE DOMAIN-CONTAINING PROTEIN"/>
    <property type="match status" value="1"/>
</dbReference>
<keyword evidence="1" id="KW-1133">Transmembrane helix</keyword>
<organism evidence="3 4">
    <name type="scientific">Geoalkalibacter halelectricus</name>
    <dbReference type="NCBI Taxonomy" id="2847045"/>
    <lineage>
        <taxon>Bacteria</taxon>
        <taxon>Pseudomonadati</taxon>
        <taxon>Thermodesulfobacteriota</taxon>
        <taxon>Desulfuromonadia</taxon>
        <taxon>Desulfuromonadales</taxon>
        <taxon>Geoalkalibacteraceae</taxon>
        <taxon>Geoalkalibacter</taxon>
    </lineage>
</organism>
<dbReference type="RefSeq" id="WP_260747281.1">
    <property type="nucleotide sequence ID" value="NZ_CP092109.1"/>
</dbReference>
<dbReference type="NCBIfam" id="TIGR03965">
    <property type="entry name" value="mycofact_glyco"/>
    <property type="match status" value="1"/>
</dbReference>